<dbReference type="PANTHER" id="PTHR11306">
    <property type="entry name" value="NIEMANN PICK TYPE C2 PROTEIN NPC2-RELATED"/>
    <property type="match status" value="1"/>
</dbReference>
<comment type="caution">
    <text evidence="7">The sequence shown here is derived from an EMBL/GenBank/DDBJ whole genome shotgun (WGS) entry which is preliminary data.</text>
</comment>
<dbReference type="InterPro" id="IPR033916">
    <property type="entry name" value="ML_Npc2-like"/>
</dbReference>
<dbReference type="GO" id="GO:0032934">
    <property type="term" value="F:sterol binding"/>
    <property type="evidence" value="ECO:0007669"/>
    <property type="project" value="InterPro"/>
</dbReference>
<dbReference type="GO" id="GO:0005576">
    <property type="term" value="C:extracellular region"/>
    <property type="evidence" value="ECO:0007669"/>
    <property type="project" value="UniProtKB-SubCell"/>
</dbReference>
<dbReference type="Proteomes" id="UP000670152">
    <property type="component" value="Unassembled WGS sequence"/>
</dbReference>
<evidence type="ECO:0000313" key="8">
    <source>
        <dbReference type="Proteomes" id="UP000670152"/>
    </source>
</evidence>
<evidence type="ECO:0000256" key="2">
    <source>
        <dbReference type="ARBA" id="ARBA00006370"/>
    </source>
</evidence>
<organism evidence="7 8">
    <name type="scientific">Acromyrmex heyeri</name>
    <dbReference type="NCBI Taxonomy" id="230685"/>
    <lineage>
        <taxon>Eukaryota</taxon>
        <taxon>Metazoa</taxon>
        <taxon>Ecdysozoa</taxon>
        <taxon>Arthropoda</taxon>
        <taxon>Hexapoda</taxon>
        <taxon>Insecta</taxon>
        <taxon>Pterygota</taxon>
        <taxon>Neoptera</taxon>
        <taxon>Endopterygota</taxon>
        <taxon>Hymenoptera</taxon>
        <taxon>Apocrita</taxon>
        <taxon>Aculeata</taxon>
        <taxon>Formicoidea</taxon>
        <taxon>Formicidae</taxon>
        <taxon>Myrmicinae</taxon>
        <taxon>Acromyrmex</taxon>
    </lineage>
</organism>
<dbReference type="Gene3D" id="2.60.40.770">
    <property type="match status" value="1"/>
</dbReference>
<dbReference type="GO" id="GO:0032367">
    <property type="term" value="P:intracellular cholesterol transport"/>
    <property type="evidence" value="ECO:0007669"/>
    <property type="project" value="InterPro"/>
</dbReference>
<name>A0A836F2R5_9HYME</name>
<keyword evidence="8" id="KW-1185">Reference proteome</keyword>
<feature type="non-terminal residue" evidence="7">
    <location>
        <position position="1"/>
    </location>
</feature>
<evidence type="ECO:0000256" key="3">
    <source>
        <dbReference type="ARBA" id="ARBA00022525"/>
    </source>
</evidence>
<gene>
    <name evidence="7" type="primary">Npc2a_0</name>
    <name evidence="7" type="ORF">G6Z77_0005986</name>
</gene>
<evidence type="ECO:0000313" key="7">
    <source>
        <dbReference type="EMBL" id="KAG5319053.1"/>
    </source>
</evidence>
<keyword evidence="4" id="KW-0732">Signal</keyword>
<dbReference type="PANTHER" id="PTHR11306:SF68">
    <property type="entry name" value="NPC INTRACELLULAR CHOLESTEROL TRANSPORTER 2"/>
    <property type="match status" value="1"/>
</dbReference>
<accession>A0A836F2R5</accession>
<evidence type="ECO:0000259" key="6">
    <source>
        <dbReference type="SMART" id="SM00737"/>
    </source>
</evidence>
<dbReference type="InterPro" id="IPR039670">
    <property type="entry name" value="NPC2-like"/>
</dbReference>
<dbReference type="AlphaFoldDB" id="A0A836F2R5"/>
<comment type="similarity">
    <text evidence="2">Belongs to the NPC2 family.</text>
</comment>
<evidence type="ECO:0000256" key="4">
    <source>
        <dbReference type="ARBA" id="ARBA00022729"/>
    </source>
</evidence>
<keyword evidence="3" id="KW-0964">Secreted</keyword>
<dbReference type="SMART" id="SM00737">
    <property type="entry name" value="ML"/>
    <property type="match status" value="1"/>
</dbReference>
<dbReference type="SUPFAM" id="SSF81296">
    <property type="entry name" value="E set domains"/>
    <property type="match status" value="1"/>
</dbReference>
<keyword evidence="5" id="KW-1015">Disulfide bond</keyword>
<evidence type="ECO:0000256" key="5">
    <source>
        <dbReference type="ARBA" id="ARBA00023157"/>
    </source>
</evidence>
<dbReference type="FunFam" id="2.60.40.770:FF:000001">
    <property type="entry name" value="NPC intracellular cholesterol transporter 2"/>
    <property type="match status" value="1"/>
</dbReference>
<dbReference type="InterPro" id="IPR003172">
    <property type="entry name" value="ML_dom"/>
</dbReference>
<dbReference type="InterPro" id="IPR014756">
    <property type="entry name" value="Ig_E-set"/>
</dbReference>
<feature type="non-terminal residue" evidence="7">
    <location>
        <position position="212"/>
    </location>
</feature>
<reference evidence="7 8" key="1">
    <citation type="submission" date="2020-02" db="EMBL/GenBank/DDBJ databases">
        <title>Relaxed selection underlies rapid genomic changes in the transitions from sociality to social parasitism in ants.</title>
        <authorList>
            <person name="Bi X."/>
        </authorList>
    </citation>
    <scope>NUCLEOTIDE SEQUENCE [LARGE SCALE GENOMIC DNA]</scope>
    <source>
        <strain evidence="7">BGI-DK2014b</strain>
        <tissue evidence="7">Whole body</tissue>
    </source>
</reference>
<comment type="subcellular location">
    <subcellularLocation>
        <location evidence="1">Secreted</location>
    </subcellularLocation>
</comment>
<dbReference type="OrthoDB" id="6332846at2759"/>
<dbReference type="Pfam" id="PF02221">
    <property type="entry name" value="E1_DerP2_DerF2"/>
    <property type="match status" value="1"/>
</dbReference>
<dbReference type="EMBL" id="JAANIB010010543">
    <property type="protein sequence ID" value="KAG5319053.1"/>
    <property type="molecule type" value="Genomic_DNA"/>
</dbReference>
<protein>
    <submittedName>
        <fullName evidence="7">NPC2 protein</fullName>
    </submittedName>
</protein>
<feature type="domain" description="MD-2-related lipid-recognition" evidence="6">
    <location>
        <begin position="87"/>
        <end position="208"/>
    </location>
</feature>
<proteinExistence type="inferred from homology"/>
<dbReference type="CDD" id="cd00916">
    <property type="entry name" value="Npc2_like"/>
    <property type="match status" value="1"/>
</dbReference>
<sequence length="212" mass="24182">MATKRPEPASVLIYRPAELLLATRWKSFRETTYMHVKVYEYMRAPGFLRDSTVPGTIEIRALPISMNHGSLNFHSEARDREGKDTPFEDHNQITISNCDEPVCLLKEGTIVTIEIKFVPDRDIQTLINNVVALVFNVPLPFIGIDETNACNNIYNANGSKVDCPLKKDEQYVYKNSFSVLSIYPKISLTVRYALREGNYKVMCFEIPAKITK</sequence>
<evidence type="ECO:0000256" key="1">
    <source>
        <dbReference type="ARBA" id="ARBA00004613"/>
    </source>
</evidence>